<evidence type="ECO:0000313" key="7">
    <source>
        <dbReference type="Proteomes" id="UP001432027"/>
    </source>
</evidence>
<feature type="domain" description="CUB" evidence="4">
    <location>
        <begin position="166"/>
        <end position="273"/>
    </location>
</feature>
<dbReference type="AlphaFoldDB" id="A0AAV5TXR8"/>
<comment type="caution">
    <text evidence="6">The sequence shown here is derived from an EMBL/GenBank/DDBJ whole genome shotgun (WGS) entry which is preliminary data.</text>
</comment>
<keyword evidence="1" id="KW-1015">Disulfide bond</keyword>
<feature type="domain" description="C-type lectin" evidence="5">
    <location>
        <begin position="50"/>
        <end position="167"/>
    </location>
</feature>
<accession>A0AAV5TXR8</accession>
<organism evidence="6 7">
    <name type="scientific">Pristionchus entomophagus</name>
    <dbReference type="NCBI Taxonomy" id="358040"/>
    <lineage>
        <taxon>Eukaryota</taxon>
        <taxon>Metazoa</taxon>
        <taxon>Ecdysozoa</taxon>
        <taxon>Nematoda</taxon>
        <taxon>Chromadorea</taxon>
        <taxon>Rhabditida</taxon>
        <taxon>Rhabditina</taxon>
        <taxon>Diplogasteromorpha</taxon>
        <taxon>Diplogasteroidea</taxon>
        <taxon>Neodiplogasteridae</taxon>
        <taxon>Pristionchus</taxon>
    </lineage>
</organism>
<dbReference type="InterPro" id="IPR016186">
    <property type="entry name" value="C-type_lectin-like/link_sf"/>
</dbReference>
<feature type="region of interest" description="Disordered" evidence="3">
    <location>
        <begin position="1"/>
        <end position="22"/>
    </location>
</feature>
<evidence type="ECO:0000259" key="4">
    <source>
        <dbReference type="PROSITE" id="PS01180"/>
    </source>
</evidence>
<dbReference type="CDD" id="cd00037">
    <property type="entry name" value="CLECT"/>
    <property type="match status" value="1"/>
</dbReference>
<dbReference type="Gene3D" id="3.10.100.10">
    <property type="entry name" value="Mannose-Binding Protein A, subunit A"/>
    <property type="match status" value="1"/>
</dbReference>
<dbReference type="InterPro" id="IPR050976">
    <property type="entry name" value="Snaclec"/>
</dbReference>
<gene>
    <name evidence="6" type="ORF">PENTCL1PPCAC_21167</name>
</gene>
<dbReference type="Pfam" id="PF00059">
    <property type="entry name" value="Lectin_C"/>
    <property type="match status" value="1"/>
</dbReference>
<evidence type="ECO:0000256" key="3">
    <source>
        <dbReference type="SAM" id="MobiDB-lite"/>
    </source>
</evidence>
<dbReference type="InterPro" id="IPR035914">
    <property type="entry name" value="Sperma_CUB_dom_sf"/>
</dbReference>
<feature type="compositionally biased region" description="Basic and acidic residues" evidence="3">
    <location>
        <begin position="7"/>
        <end position="21"/>
    </location>
</feature>
<dbReference type="PANTHER" id="PTHR22991:SF40">
    <property type="entry name" value="PROTEIN CBG13490"/>
    <property type="match status" value="1"/>
</dbReference>
<keyword evidence="7" id="KW-1185">Reference proteome</keyword>
<feature type="non-terminal residue" evidence="6">
    <location>
        <position position="1"/>
    </location>
</feature>
<evidence type="ECO:0008006" key="8">
    <source>
        <dbReference type="Google" id="ProtNLM"/>
    </source>
</evidence>
<feature type="non-terminal residue" evidence="6">
    <location>
        <position position="273"/>
    </location>
</feature>
<dbReference type="PANTHER" id="PTHR22991">
    <property type="entry name" value="PROTEIN CBG13490"/>
    <property type="match status" value="1"/>
</dbReference>
<dbReference type="Gene3D" id="2.60.120.290">
    <property type="entry name" value="Spermadhesin, CUB domain"/>
    <property type="match status" value="1"/>
</dbReference>
<dbReference type="Proteomes" id="UP001432027">
    <property type="component" value="Unassembled WGS sequence"/>
</dbReference>
<evidence type="ECO:0000256" key="2">
    <source>
        <dbReference type="PROSITE-ProRule" id="PRU00059"/>
    </source>
</evidence>
<dbReference type="InterPro" id="IPR001304">
    <property type="entry name" value="C-type_lectin-like"/>
</dbReference>
<dbReference type="PROSITE" id="PS00615">
    <property type="entry name" value="C_TYPE_LECTIN_1"/>
    <property type="match status" value="1"/>
</dbReference>
<dbReference type="InterPro" id="IPR016187">
    <property type="entry name" value="CTDL_fold"/>
</dbReference>
<dbReference type="PROSITE" id="PS01180">
    <property type="entry name" value="CUB"/>
    <property type="match status" value="1"/>
</dbReference>
<evidence type="ECO:0000259" key="5">
    <source>
        <dbReference type="PROSITE" id="PS50041"/>
    </source>
</evidence>
<dbReference type="PROSITE" id="PS50041">
    <property type="entry name" value="C_TYPE_LECTIN_2"/>
    <property type="match status" value="1"/>
</dbReference>
<protein>
    <recommendedName>
        <fullName evidence="8">CUB domain-containing protein</fullName>
    </recommendedName>
</protein>
<comment type="caution">
    <text evidence="2">Lacks conserved residue(s) required for the propagation of feature annotation.</text>
</comment>
<dbReference type="InterPro" id="IPR000859">
    <property type="entry name" value="CUB_dom"/>
</dbReference>
<dbReference type="EMBL" id="BTSX01000005">
    <property type="protein sequence ID" value="GMS98992.1"/>
    <property type="molecule type" value="Genomic_DNA"/>
</dbReference>
<evidence type="ECO:0000313" key="6">
    <source>
        <dbReference type="EMBL" id="GMS98992.1"/>
    </source>
</evidence>
<name>A0AAV5TXR8_9BILA</name>
<sequence length="273" mass="29829">RKNMHATSEEKKSEQNARSDHTSFGPDIFCTTQLQQPTDNGCDSLAADSEDGMCYQVRSNAQSWQDAQNTCRNMGANVASIHNTQENSFVRRLAVSNGAVDGVYLGATRSGNAYKFSWMDGSAWDYEYFSPGFPVDGLGNCLALDTISTSGQWMNMDCSSKLGVACARKANTRHACTAGPWKEGEVIYSPGYPYDASIPCEYYLQVASGRRVEVEVLLLEANTCCDRLILTDNVLGGNIVANLTGEISDKTYTTKSSNLMRVSWNPDGGVNVR</sequence>
<reference evidence="6" key="1">
    <citation type="submission" date="2023-10" db="EMBL/GenBank/DDBJ databases">
        <title>Genome assembly of Pristionchus species.</title>
        <authorList>
            <person name="Yoshida K."/>
            <person name="Sommer R.J."/>
        </authorList>
    </citation>
    <scope>NUCLEOTIDE SEQUENCE</scope>
    <source>
        <strain evidence="6">RS0144</strain>
    </source>
</reference>
<dbReference type="SUPFAM" id="SSF56436">
    <property type="entry name" value="C-type lectin-like"/>
    <property type="match status" value="1"/>
</dbReference>
<proteinExistence type="predicted"/>
<dbReference type="SMART" id="SM00034">
    <property type="entry name" value="CLECT"/>
    <property type="match status" value="1"/>
</dbReference>
<dbReference type="InterPro" id="IPR018378">
    <property type="entry name" value="C-type_lectin_CS"/>
</dbReference>
<evidence type="ECO:0000256" key="1">
    <source>
        <dbReference type="ARBA" id="ARBA00023157"/>
    </source>
</evidence>
<dbReference type="SUPFAM" id="SSF49854">
    <property type="entry name" value="Spermadhesin, CUB domain"/>
    <property type="match status" value="1"/>
</dbReference>